<evidence type="ECO:0000256" key="9">
    <source>
        <dbReference type="ARBA" id="ARBA00023034"/>
    </source>
</evidence>
<protein>
    <recommendedName>
        <fullName evidence="12">Hexosyltransferase</fullName>
        <ecNumber evidence="12">2.4.1.-</ecNumber>
    </recommendedName>
</protein>
<keyword evidence="10" id="KW-0472">Membrane</keyword>
<evidence type="ECO:0000313" key="15">
    <source>
        <dbReference type="RefSeq" id="XP_019636653.1"/>
    </source>
</evidence>
<evidence type="ECO:0000256" key="11">
    <source>
        <dbReference type="ARBA" id="ARBA00023180"/>
    </source>
</evidence>
<dbReference type="EC" id="2.4.1.-" evidence="12"/>
<dbReference type="InterPro" id="IPR002659">
    <property type="entry name" value="Glyco_trans_31"/>
</dbReference>
<keyword evidence="5" id="KW-0808">Transferase</keyword>
<gene>
    <name evidence="15" type="primary">LOC109479201</name>
</gene>
<evidence type="ECO:0000313" key="14">
    <source>
        <dbReference type="Proteomes" id="UP000515135"/>
    </source>
</evidence>
<proteinExistence type="inferred from homology"/>
<evidence type="ECO:0000256" key="1">
    <source>
        <dbReference type="ARBA" id="ARBA00004323"/>
    </source>
</evidence>
<dbReference type="OrthoDB" id="5957813at2759"/>
<evidence type="ECO:0000256" key="7">
    <source>
        <dbReference type="ARBA" id="ARBA00022968"/>
    </source>
</evidence>
<reference evidence="15" key="1">
    <citation type="submission" date="2025-08" db="UniProtKB">
        <authorList>
            <consortium name="RefSeq"/>
        </authorList>
    </citation>
    <scope>IDENTIFICATION</scope>
    <source>
        <tissue evidence="15">Gonad</tissue>
    </source>
</reference>
<evidence type="ECO:0000256" key="10">
    <source>
        <dbReference type="ARBA" id="ARBA00023136"/>
    </source>
</evidence>
<keyword evidence="11" id="KW-0325">Glycoprotein</keyword>
<evidence type="ECO:0000256" key="2">
    <source>
        <dbReference type="ARBA" id="ARBA00004922"/>
    </source>
</evidence>
<dbReference type="GO" id="GO:0006493">
    <property type="term" value="P:protein O-linked glycosylation"/>
    <property type="evidence" value="ECO:0007669"/>
    <property type="project" value="TreeGrafter"/>
</dbReference>
<dbReference type="Proteomes" id="UP000515135">
    <property type="component" value="Unplaced"/>
</dbReference>
<dbReference type="GO" id="GO:0000139">
    <property type="term" value="C:Golgi membrane"/>
    <property type="evidence" value="ECO:0007669"/>
    <property type="project" value="UniProtKB-SubCell"/>
</dbReference>
<dbReference type="AlphaFoldDB" id="A0A6P4ZIT4"/>
<keyword evidence="4 12" id="KW-0328">Glycosyltransferase</keyword>
<dbReference type="Gene3D" id="3.90.550.50">
    <property type="match status" value="1"/>
</dbReference>
<evidence type="ECO:0000256" key="5">
    <source>
        <dbReference type="ARBA" id="ARBA00022679"/>
    </source>
</evidence>
<comment type="pathway">
    <text evidence="2">Protein modification; protein glycosylation.</text>
</comment>
<evidence type="ECO:0000256" key="6">
    <source>
        <dbReference type="ARBA" id="ARBA00022692"/>
    </source>
</evidence>
<dbReference type="RefSeq" id="XP_019636653.1">
    <property type="nucleotide sequence ID" value="XM_019781094.1"/>
</dbReference>
<dbReference type="PANTHER" id="PTHR11214:SF283">
    <property type="entry name" value="N-ACETYLLACTOSAMINIDE BETA-1,3-N-ACETYLGLUCOSAMINYLTRANSFERASE 4-LIKE"/>
    <property type="match status" value="1"/>
</dbReference>
<dbReference type="PANTHER" id="PTHR11214">
    <property type="entry name" value="BETA-1,3-N-ACETYLGLUCOSAMINYLTRANSFERASE"/>
    <property type="match status" value="1"/>
</dbReference>
<name>A0A6P4ZIT4_BRABE</name>
<evidence type="ECO:0000256" key="13">
    <source>
        <dbReference type="SAM" id="MobiDB-lite"/>
    </source>
</evidence>
<dbReference type="KEGG" id="bbel:109479201"/>
<keyword evidence="8" id="KW-1133">Transmembrane helix</keyword>
<feature type="region of interest" description="Disordered" evidence="13">
    <location>
        <begin position="59"/>
        <end position="193"/>
    </location>
</feature>
<evidence type="ECO:0000256" key="12">
    <source>
        <dbReference type="RuleBase" id="RU363063"/>
    </source>
</evidence>
<dbReference type="FunFam" id="3.90.550.50:FF:000001">
    <property type="entry name" value="Hexosyltransferase"/>
    <property type="match status" value="1"/>
</dbReference>
<dbReference type="GO" id="GO:0016758">
    <property type="term" value="F:hexosyltransferase activity"/>
    <property type="evidence" value="ECO:0007669"/>
    <property type="project" value="InterPro"/>
</dbReference>
<accession>A0A6P4ZIT4</accession>
<evidence type="ECO:0000256" key="8">
    <source>
        <dbReference type="ARBA" id="ARBA00022989"/>
    </source>
</evidence>
<keyword evidence="7" id="KW-0735">Signal-anchor</keyword>
<comment type="subcellular location">
    <subcellularLocation>
        <location evidence="1 12">Golgi apparatus membrane</location>
        <topology evidence="1 12">Single-pass type II membrane protein</topology>
    </subcellularLocation>
</comment>
<evidence type="ECO:0000256" key="4">
    <source>
        <dbReference type="ARBA" id="ARBA00022676"/>
    </source>
</evidence>
<sequence length="465" mass="53437">MSPGRIRRAMTAVLLISLTGVLFHINLMQDRVSHLEQRFSQLYGTEHGDEKEYLRADRTADSTEHENLRADSIEHENLRADSIEHEHRRADSIEHENRRADSIEHENRRADSIEHENRRADSIEHENRRADSIEHENRKADSIEHEHRRTDSIEHEHRMADSIEHERRGNKSAKVGESQHGPDTDKGSETVADINPHPYSFLINNPGKCENQDVFLLIMVTSAAGNTRQRSDVRKTWGKETNMPGVNIKTVFAIGKAGDITHQTALAEENKAHRDILQEDFADTPRNSSLKTVMCLRWASQFCGNAEFVLKAEDDTFVNLIPLVNHLRDLHAGNTTRLIMGYTYSGTKPLRDPFFIPKWYVSEQEYARDTYPTYPGGFAYVMSNDVLRPLYEVSFKVKYLSLEDVFLGLCAEKLGIELTHHTGFYPIFVDVKYCGLDWLLASRGVSEQGLMWKFWLVINACRPRV</sequence>
<comment type="similarity">
    <text evidence="3 12">Belongs to the glycosyltransferase 31 family.</text>
</comment>
<dbReference type="GeneID" id="109479201"/>
<evidence type="ECO:0000256" key="3">
    <source>
        <dbReference type="ARBA" id="ARBA00008661"/>
    </source>
</evidence>
<organism evidence="14 15">
    <name type="scientific">Branchiostoma belcheri</name>
    <name type="common">Amphioxus</name>
    <dbReference type="NCBI Taxonomy" id="7741"/>
    <lineage>
        <taxon>Eukaryota</taxon>
        <taxon>Metazoa</taxon>
        <taxon>Chordata</taxon>
        <taxon>Cephalochordata</taxon>
        <taxon>Leptocardii</taxon>
        <taxon>Amphioxiformes</taxon>
        <taxon>Branchiostomatidae</taxon>
        <taxon>Branchiostoma</taxon>
    </lineage>
</organism>
<keyword evidence="6" id="KW-0812">Transmembrane</keyword>
<keyword evidence="14" id="KW-1185">Reference proteome</keyword>
<dbReference type="Pfam" id="PF01762">
    <property type="entry name" value="Galactosyl_T"/>
    <property type="match status" value="1"/>
</dbReference>
<feature type="compositionally biased region" description="Basic and acidic residues" evidence="13">
    <location>
        <begin position="59"/>
        <end position="169"/>
    </location>
</feature>
<keyword evidence="9 12" id="KW-0333">Golgi apparatus</keyword>